<dbReference type="InterPro" id="IPR006118">
    <property type="entry name" value="Recombinase_CS"/>
</dbReference>
<dbReference type="InterPro" id="IPR050639">
    <property type="entry name" value="SSR_resolvase"/>
</dbReference>
<comment type="caution">
    <text evidence="8">The sequence shown here is derived from an EMBL/GenBank/DDBJ whole genome shotgun (WGS) entry which is preliminary data.</text>
</comment>
<dbReference type="GO" id="GO:0000150">
    <property type="term" value="F:DNA strand exchange activity"/>
    <property type="evidence" value="ECO:0007669"/>
    <property type="project" value="InterPro"/>
</dbReference>
<dbReference type="PROSITE" id="PS00397">
    <property type="entry name" value="RECOMBINASES_1"/>
    <property type="match status" value="1"/>
</dbReference>
<dbReference type="Proteomes" id="UP000674938">
    <property type="component" value="Unassembled WGS sequence"/>
</dbReference>
<reference evidence="8" key="1">
    <citation type="submission" date="2020-12" db="EMBL/GenBank/DDBJ databases">
        <title>Vagococcus allomyrinae sp. nov. and Enterococcus lavae sp. nov., isolated from the larvae of Allomyrina dichotoma.</title>
        <authorList>
            <person name="Lee S.D."/>
        </authorList>
    </citation>
    <scope>NUCLEOTIDE SEQUENCE</scope>
    <source>
        <strain evidence="8">BWB3-3</strain>
    </source>
</reference>
<evidence type="ECO:0000256" key="3">
    <source>
        <dbReference type="ARBA" id="ARBA00023125"/>
    </source>
</evidence>
<keyword evidence="4" id="KW-0233">DNA recombination</keyword>
<evidence type="ECO:0000256" key="6">
    <source>
        <dbReference type="PROSITE-ProRule" id="PRU10137"/>
    </source>
</evidence>
<accession>A0A940STW2</accession>
<dbReference type="EMBL" id="JAEEGA010000017">
    <property type="protein sequence ID" value="MBP1043602.1"/>
    <property type="molecule type" value="Genomic_DNA"/>
</dbReference>
<dbReference type="Pfam" id="PF00239">
    <property type="entry name" value="Resolvase"/>
    <property type="match status" value="1"/>
</dbReference>
<dbReference type="FunFam" id="3.40.50.1390:FF:000001">
    <property type="entry name" value="DNA recombinase"/>
    <property type="match status" value="1"/>
</dbReference>
<dbReference type="InterPro" id="IPR006119">
    <property type="entry name" value="Resolv_N"/>
</dbReference>
<dbReference type="CDD" id="cd03768">
    <property type="entry name" value="SR_ResInv"/>
    <property type="match status" value="1"/>
</dbReference>
<evidence type="ECO:0000313" key="8">
    <source>
        <dbReference type="EMBL" id="MBP1043602.1"/>
    </source>
</evidence>
<dbReference type="RefSeq" id="WP_209531407.1">
    <property type="nucleotide sequence ID" value="NZ_JAEEGA010000017.1"/>
</dbReference>
<dbReference type="AlphaFoldDB" id="A0A940STW2"/>
<dbReference type="SMART" id="SM00857">
    <property type="entry name" value="Resolvase"/>
    <property type="match status" value="1"/>
</dbReference>
<feature type="domain" description="Resolvase/invertase-type recombinase catalytic" evidence="7">
    <location>
        <begin position="2"/>
        <end position="135"/>
    </location>
</feature>
<gene>
    <name evidence="8" type="ORF">I6N95_21480</name>
</gene>
<proteinExistence type="inferred from homology"/>
<evidence type="ECO:0000313" key="9">
    <source>
        <dbReference type="Proteomes" id="UP000674938"/>
    </source>
</evidence>
<keyword evidence="9" id="KW-1185">Reference proteome</keyword>
<dbReference type="Gene3D" id="3.40.50.1390">
    <property type="entry name" value="Resolvase, N-terminal catalytic domain"/>
    <property type="match status" value="1"/>
</dbReference>
<dbReference type="InterPro" id="IPR036162">
    <property type="entry name" value="Resolvase-like_N_sf"/>
</dbReference>
<dbReference type="GO" id="GO:0015074">
    <property type="term" value="P:DNA integration"/>
    <property type="evidence" value="ECO:0007669"/>
    <property type="project" value="UniProtKB-KW"/>
</dbReference>
<dbReference type="Pfam" id="PF02796">
    <property type="entry name" value="HTH_7"/>
    <property type="match status" value="1"/>
</dbReference>
<dbReference type="PROSITE" id="PS00398">
    <property type="entry name" value="RECOMBINASES_2"/>
    <property type="match status" value="1"/>
</dbReference>
<sequence>MAIIGYARVSTTHQKLDTQLSAFDNYGVDYVYKEYDSGRKKNRPVLEEMLKHLTSGDTLVILKLDRLARGTQHLLKLLDFFETNDINFVSIDNHIDTSTPMGKLVFTIMGAFAEMEASLIRERVVAGIEVARQNGVQLGRPTKTDNIERALYLYEHTDQEISQIADECEITPPTLYRHLAKRSMALRR</sequence>
<dbReference type="PANTHER" id="PTHR30461:SF2">
    <property type="entry name" value="SERINE RECOMBINASE PINE-RELATED"/>
    <property type="match status" value="1"/>
</dbReference>
<evidence type="ECO:0000256" key="1">
    <source>
        <dbReference type="ARBA" id="ARBA00009913"/>
    </source>
</evidence>
<comment type="similarity">
    <text evidence="1">Belongs to the site-specific recombinase resolvase family.</text>
</comment>
<dbReference type="GO" id="GO:0003677">
    <property type="term" value="F:DNA binding"/>
    <property type="evidence" value="ECO:0007669"/>
    <property type="project" value="UniProtKB-KW"/>
</dbReference>
<evidence type="ECO:0000256" key="4">
    <source>
        <dbReference type="ARBA" id="ARBA00023172"/>
    </source>
</evidence>
<evidence type="ECO:0000259" key="7">
    <source>
        <dbReference type="PROSITE" id="PS51736"/>
    </source>
</evidence>
<evidence type="ECO:0000256" key="5">
    <source>
        <dbReference type="PIRSR" id="PIRSR606118-50"/>
    </source>
</evidence>
<organism evidence="8 9">
    <name type="scientific">Vagococcus allomyrinae</name>
    <dbReference type="NCBI Taxonomy" id="2794353"/>
    <lineage>
        <taxon>Bacteria</taxon>
        <taxon>Bacillati</taxon>
        <taxon>Bacillota</taxon>
        <taxon>Bacilli</taxon>
        <taxon>Lactobacillales</taxon>
        <taxon>Enterococcaceae</taxon>
        <taxon>Vagococcus</taxon>
    </lineage>
</organism>
<dbReference type="SUPFAM" id="SSF53041">
    <property type="entry name" value="Resolvase-like"/>
    <property type="match status" value="1"/>
</dbReference>
<keyword evidence="2" id="KW-0229">DNA integration</keyword>
<evidence type="ECO:0000256" key="2">
    <source>
        <dbReference type="ARBA" id="ARBA00022908"/>
    </source>
</evidence>
<name>A0A940STW2_9ENTE</name>
<dbReference type="PANTHER" id="PTHR30461">
    <property type="entry name" value="DNA-INVERTASE FROM LAMBDOID PROPHAGE"/>
    <property type="match status" value="1"/>
</dbReference>
<protein>
    <submittedName>
        <fullName evidence="8">Recombinase family protein</fullName>
    </submittedName>
</protein>
<feature type="active site" description="O-(5'-phospho-DNA)-serine intermediate" evidence="5 6">
    <location>
        <position position="10"/>
    </location>
</feature>
<dbReference type="PROSITE" id="PS51736">
    <property type="entry name" value="RECOMBINASES_3"/>
    <property type="match status" value="1"/>
</dbReference>
<keyword evidence="3" id="KW-0238">DNA-binding</keyword>
<dbReference type="InterPro" id="IPR006120">
    <property type="entry name" value="Resolvase_HTH_dom"/>
</dbReference>